<dbReference type="AlphaFoldDB" id="A0A840G7K2"/>
<proteinExistence type="predicted"/>
<dbReference type="EMBL" id="JACIGE010000008">
    <property type="protein sequence ID" value="MBB4247865.1"/>
    <property type="molecule type" value="Genomic_DNA"/>
</dbReference>
<dbReference type="RefSeq" id="WP_153116990.1">
    <property type="nucleotide sequence ID" value="NZ_JACIGE010000008.1"/>
</dbReference>
<dbReference type="Gene3D" id="3.40.50.1820">
    <property type="entry name" value="alpha/beta hydrolase"/>
    <property type="match status" value="1"/>
</dbReference>
<evidence type="ECO:0000313" key="1">
    <source>
        <dbReference type="EMBL" id="MBB4247865.1"/>
    </source>
</evidence>
<organism evidence="1 2">
    <name type="scientific">Rhodocyclus tenuis</name>
    <name type="common">Rhodospirillum tenue</name>
    <dbReference type="NCBI Taxonomy" id="1066"/>
    <lineage>
        <taxon>Bacteria</taxon>
        <taxon>Pseudomonadati</taxon>
        <taxon>Pseudomonadota</taxon>
        <taxon>Betaproteobacteria</taxon>
        <taxon>Rhodocyclales</taxon>
        <taxon>Rhodocyclaceae</taxon>
        <taxon>Rhodocyclus</taxon>
    </lineage>
</organism>
<gene>
    <name evidence="1" type="ORF">GGD90_002251</name>
</gene>
<protein>
    <submittedName>
        <fullName evidence="1">Exosortase A-associated hydrolase 2</fullName>
    </submittedName>
</protein>
<accession>A0A840G7K2</accession>
<dbReference type="SUPFAM" id="SSF53474">
    <property type="entry name" value="alpha/beta-Hydrolases"/>
    <property type="match status" value="1"/>
</dbReference>
<evidence type="ECO:0000313" key="2">
    <source>
        <dbReference type="Proteomes" id="UP000587070"/>
    </source>
</evidence>
<reference evidence="1 2" key="1">
    <citation type="submission" date="2020-08" db="EMBL/GenBank/DDBJ databases">
        <title>Genome sequencing of Purple Non-Sulfur Bacteria from various extreme environments.</title>
        <authorList>
            <person name="Mayer M."/>
        </authorList>
    </citation>
    <scope>NUCLEOTIDE SEQUENCE [LARGE SCALE GENOMIC DNA]</scope>
    <source>
        <strain evidence="1 2">2761</strain>
    </source>
</reference>
<sequence length="283" mass="30029">MRALPSRPHPFFLDGASGRLFAVHHRPADGVCRRGSILVVPAFNEEMNRCRSMLTLQAQALARLGFGTLVLDLSGTGESDGHYGDARWDGWIDDIRRVRAWLDGPDGGGCAALLGVRLGVPLALDALAGDAAACPLAAWQPVSDGRNYFTQFLRMRIAANMDRTDIPKDTTAGMRARLAEGASIEVAGYEVAPALATAIEAVNLATRTPQPGAPVAWFEKKTGEDAALLPASAQVVSAWRAAGVEVAVGVFDAPAFWALHDRHTAPELIGLTAAWLDDVGRAA</sequence>
<keyword evidence="1" id="KW-0378">Hydrolase</keyword>
<dbReference type="InterPro" id="IPR017532">
    <property type="entry name" value="Hydrolase-2_PEP"/>
</dbReference>
<comment type="caution">
    <text evidence="1">The sequence shown here is derived from an EMBL/GenBank/DDBJ whole genome shotgun (WGS) entry which is preliminary data.</text>
</comment>
<dbReference type="GO" id="GO:0016787">
    <property type="term" value="F:hydrolase activity"/>
    <property type="evidence" value="ECO:0007669"/>
    <property type="project" value="UniProtKB-KW"/>
</dbReference>
<dbReference type="OrthoDB" id="8525674at2"/>
<dbReference type="NCBIfam" id="TIGR03101">
    <property type="entry name" value="hydr2_PEP"/>
    <property type="match status" value="1"/>
</dbReference>
<name>A0A840G7K2_RHOTE</name>
<keyword evidence="2" id="KW-1185">Reference proteome</keyword>
<dbReference type="InterPro" id="IPR029058">
    <property type="entry name" value="AB_hydrolase_fold"/>
</dbReference>
<dbReference type="Proteomes" id="UP000587070">
    <property type="component" value="Unassembled WGS sequence"/>
</dbReference>